<dbReference type="PANTHER" id="PTHR14456:SF2">
    <property type="entry name" value="INOSITOL-PENTAKISPHOSPHATE 2-KINASE"/>
    <property type="match status" value="1"/>
</dbReference>
<evidence type="ECO:0000256" key="6">
    <source>
        <dbReference type="ARBA" id="ARBA00022840"/>
    </source>
</evidence>
<dbReference type="GO" id="GO:0005634">
    <property type="term" value="C:nucleus"/>
    <property type="evidence" value="ECO:0007669"/>
    <property type="project" value="TreeGrafter"/>
</dbReference>
<keyword evidence="6" id="KW-0067">ATP-binding</keyword>
<dbReference type="OMA" id="DKCRCRY"/>
<dbReference type="KEGG" id="dnv:108654469"/>
<reference evidence="9 10" key="1">
    <citation type="journal article" date="2019" name="J. Hered.">
        <title>An Improved Genome Assembly for Drosophila navojoa, the Basal Species in the mojavensis Cluster.</title>
        <authorList>
            <person name="Vanderlinde T."/>
            <person name="Dupim E.G."/>
            <person name="Nazario-Yepiz N.O."/>
            <person name="Carvalho A.B."/>
        </authorList>
    </citation>
    <scope>NUCLEOTIDE SEQUENCE [LARGE SCALE GENOMIC DNA]</scope>
    <source>
        <strain evidence="9">Navoj_Jal97</strain>
        <tissue evidence="9">Whole organism</tissue>
    </source>
</reference>
<feature type="compositionally biased region" description="Low complexity" evidence="8">
    <location>
        <begin position="97"/>
        <end position="107"/>
    </location>
</feature>
<gene>
    <name evidence="9" type="ORF">AWZ03_004601</name>
</gene>
<evidence type="ECO:0000256" key="8">
    <source>
        <dbReference type="SAM" id="MobiDB-lite"/>
    </source>
</evidence>
<comment type="similarity">
    <text evidence="1">Belongs to the IPK1 type 2 family.</text>
</comment>
<dbReference type="GO" id="GO:0032958">
    <property type="term" value="P:inositol phosphate biosynthetic process"/>
    <property type="evidence" value="ECO:0007669"/>
    <property type="project" value="TreeGrafter"/>
</dbReference>
<evidence type="ECO:0000256" key="3">
    <source>
        <dbReference type="ARBA" id="ARBA00022679"/>
    </source>
</evidence>
<keyword evidence="10" id="KW-1185">Reference proteome</keyword>
<dbReference type="AlphaFoldDB" id="A0A484BJF7"/>
<feature type="compositionally biased region" description="Pro residues" evidence="8">
    <location>
        <begin position="15"/>
        <end position="24"/>
    </location>
</feature>
<dbReference type="InterPro" id="IPR009286">
    <property type="entry name" value="Ins_P5_2-kin"/>
</dbReference>
<dbReference type="GO" id="GO:0005524">
    <property type="term" value="F:ATP binding"/>
    <property type="evidence" value="ECO:0007669"/>
    <property type="project" value="UniProtKB-KW"/>
</dbReference>
<dbReference type="PANTHER" id="PTHR14456">
    <property type="entry name" value="INOSITOL POLYPHOSPHATE KINASE 1"/>
    <property type="match status" value="1"/>
</dbReference>
<name>A0A484BJF7_DRONA</name>
<accession>A0A484BJF7</accession>
<keyword evidence="5" id="KW-0418">Kinase</keyword>
<comment type="caution">
    <text evidence="9">The sequence shown here is derived from an EMBL/GenBank/DDBJ whole genome shotgun (WGS) entry which is preliminary data.</text>
</comment>
<dbReference type="EC" id="2.7.1.158" evidence="2"/>
<feature type="region of interest" description="Disordered" evidence="8">
    <location>
        <begin position="1"/>
        <end position="28"/>
    </location>
</feature>
<feature type="compositionally biased region" description="Low complexity" evidence="8">
    <location>
        <begin position="1"/>
        <end position="14"/>
    </location>
</feature>
<evidence type="ECO:0000256" key="7">
    <source>
        <dbReference type="ARBA" id="ARBA00029574"/>
    </source>
</evidence>
<dbReference type="OrthoDB" id="272370at2759"/>
<proteinExistence type="inferred from homology"/>
<dbReference type="GO" id="GO:0035299">
    <property type="term" value="F:inositol-1,3,4,5,6-pentakisphosphate 2-kinase activity"/>
    <property type="evidence" value="ECO:0007669"/>
    <property type="project" value="UniProtKB-EC"/>
</dbReference>
<dbReference type="Proteomes" id="UP000295192">
    <property type="component" value="Unassembled WGS sequence"/>
</dbReference>
<feature type="region of interest" description="Disordered" evidence="8">
    <location>
        <begin position="80"/>
        <end position="108"/>
    </location>
</feature>
<evidence type="ECO:0000313" key="9">
    <source>
        <dbReference type="EMBL" id="TDG48917.1"/>
    </source>
</evidence>
<evidence type="ECO:0000256" key="2">
    <source>
        <dbReference type="ARBA" id="ARBA00012023"/>
    </source>
</evidence>
<evidence type="ECO:0000256" key="4">
    <source>
        <dbReference type="ARBA" id="ARBA00022741"/>
    </source>
</evidence>
<protein>
    <recommendedName>
        <fullName evidence="2">inositol-pentakisphosphate 2-kinase</fullName>
        <ecNumber evidence="2">2.7.1.158</ecNumber>
    </recommendedName>
    <alternativeName>
        <fullName evidence="7">Ins(1,3,4,5,6)P5 2-kinase</fullName>
    </alternativeName>
</protein>
<dbReference type="Pfam" id="PF06090">
    <property type="entry name" value="Ins_P5_2-kin"/>
    <property type="match status" value="1"/>
</dbReference>
<dbReference type="InterPro" id="IPR043001">
    <property type="entry name" value="IP5_2-K_N_lobe"/>
</dbReference>
<evidence type="ECO:0000256" key="5">
    <source>
        <dbReference type="ARBA" id="ARBA00022777"/>
    </source>
</evidence>
<organism evidence="9 10">
    <name type="scientific">Drosophila navojoa</name>
    <name type="common">Fruit fly</name>
    <dbReference type="NCBI Taxonomy" id="7232"/>
    <lineage>
        <taxon>Eukaryota</taxon>
        <taxon>Metazoa</taxon>
        <taxon>Ecdysozoa</taxon>
        <taxon>Arthropoda</taxon>
        <taxon>Hexapoda</taxon>
        <taxon>Insecta</taxon>
        <taxon>Pterygota</taxon>
        <taxon>Neoptera</taxon>
        <taxon>Endopterygota</taxon>
        <taxon>Diptera</taxon>
        <taxon>Brachycera</taxon>
        <taxon>Muscomorpha</taxon>
        <taxon>Ephydroidea</taxon>
        <taxon>Drosophilidae</taxon>
        <taxon>Drosophila</taxon>
    </lineage>
</organism>
<evidence type="ECO:0000313" key="10">
    <source>
        <dbReference type="Proteomes" id="UP000295192"/>
    </source>
</evidence>
<dbReference type="Gene3D" id="3.30.200.110">
    <property type="entry name" value="Inositol-pentakisphosphate 2-kinase, N-lobe"/>
    <property type="match status" value="1"/>
</dbReference>
<keyword evidence="4" id="KW-0547">Nucleotide-binding</keyword>
<dbReference type="EMBL" id="LSRL02000028">
    <property type="protein sequence ID" value="TDG48917.1"/>
    <property type="molecule type" value="Genomic_DNA"/>
</dbReference>
<dbReference type="STRING" id="7232.A0A484BJF7"/>
<evidence type="ECO:0000256" key="1">
    <source>
        <dbReference type="ARBA" id="ARBA00007229"/>
    </source>
</evidence>
<feature type="region of interest" description="Disordered" evidence="8">
    <location>
        <begin position="252"/>
        <end position="295"/>
    </location>
</feature>
<sequence>MTTAAASASASAPAPATPPSPPAPQAKSLNALLHLPAEMELSQIELIYRAEGNANLVLALPQFKKVLRLPKMISSSSSRSRCCQAASADQPEGQQPSVSDPSEASSSKAGALTMPDFMAYIEIMRRLLGNEFVCAADIVAIPKESDRCWINEHIRQHRPASRLDKEFVGPFGLLLPDVTQLPATFDVLLANLQAKDMNMDTDMDADICSSSRSRSCTTDSSCGVSRLGDTYAIEIKPKQGWLQLPSDVSDLFDLMPTGDDTMDPTSEPEPQPEPQAEPEPEPEPKPVKANESTAKKVRPTVDALLKPDKCRCRYCSMQVVKLHLGKIKRLGQYCPLHLFSGAPGRMLDALNALFACPQNNLRVFQSGNLIYGDHANSISCEQLHTQLFPGEIMALIKHLLVACLLREYSQEEKKEEQQEQAANESQSHVAAAAAAFGKSTFKRCGMKTKPTETIEIGRAKHVANQQDLEQEEASIVDFVKAVGGQPQRRTAAAGTASPRYTKRTKMTTTAMPTQTATTTTTTRPANVATRIAMETETEAETTSTALATLNPAPQLVASPLAPSETQAGISQSEIFHLPKNCVLQKILHLQLLVKRHFHYMWAQGYAQQGTRSYKALRALLASCQPDNVQELAEEQAYMLGATALDCSIMLTFQEVQCQAKHHSALQPWLVSLQGRQFLTKLSILDLDPKPDSHFHKYIKQTRQIEKFCGAFN</sequence>
<keyword evidence="3" id="KW-0808">Transferase</keyword>